<dbReference type="PANTHER" id="PTHR24064">
    <property type="entry name" value="SOLUTE CARRIER FAMILY 22 MEMBER"/>
    <property type="match status" value="1"/>
</dbReference>
<dbReference type="eggNOG" id="KOG0255">
    <property type="taxonomic scope" value="Eukaryota"/>
</dbReference>
<feature type="coiled-coil region" evidence="5">
    <location>
        <begin position="1"/>
        <end position="28"/>
    </location>
</feature>
<dbReference type="HOGENOM" id="CLU_001265_33_0_1"/>
<feature type="transmembrane region" description="Helical" evidence="6">
    <location>
        <begin position="37"/>
        <end position="62"/>
    </location>
</feature>
<dbReference type="Gene3D" id="1.20.1250.20">
    <property type="entry name" value="MFS general substrate transporter like domains"/>
    <property type="match status" value="1"/>
</dbReference>
<dbReference type="OMA" id="CCIFRIC"/>
<dbReference type="GO" id="GO:0022857">
    <property type="term" value="F:transmembrane transporter activity"/>
    <property type="evidence" value="ECO:0007669"/>
    <property type="project" value="InterPro"/>
</dbReference>
<proteinExistence type="predicted"/>
<keyword evidence="5" id="KW-0175">Coiled coil</keyword>
<evidence type="ECO:0000256" key="4">
    <source>
        <dbReference type="ARBA" id="ARBA00023136"/>
    </source>
</evidence>
<dbReference type="InterPro" id="IPR005829">
    <property type="entry name" value="Sugar_transporter_CS"/>
</dbReference>
<dbReference type="SUPFAM" id="SSF103473">
    <property type="entry name" value="MFS general substrate transporter"/>
    <property type="match status" value="1"/>
</dbReference>
<comment type="subcellular location">
    <subcellularLocation>
        <location evidence="1">Membrane</location>
        <topology evidence="1">Multi-pass membrane protein</topology>
    </subcellularLocation>
</comment>
<evidence type="ECO:0000256" key="5">
    <source>
        <dbReference type="SAM" id="Coils"/>
    </source>
</evidence>
<feature type="transmembrane region" description="Helical" evidence="6">
    <location>
        <begin position="193"/>
        <end position="212"/>
    </location>
</feature>
<organism evidence="8 9">
    <name type="scientific">Ciona savignyi</name>
    <name type="common">Pacific transparent sea squirt</name>
    <dbReference type="NCBI Taxonomy" id="51511"/>
    <lineage>
        <taxon>Eukaryota</taxon>
        <taxon>Metazoa</taxon>
        <taxon>Chordata</taxon>
        <taxon>Tunicata</taxon>
        <taxon>Ascidiacea</taxon>
        <taxon>Phlebobranchia</taxon>
        <taxon>Cionidae</taxon>
        <taxon>Ciona</taxon>
    </lineage>
</organism>
<evidence type="ECO:0000256" key="1">
    <source>
        <dbReference type="ARBA" id="ARBA00004141"/>
    </source>
</evidence>
<feature type="transmembrane region" description="Helical" evidence="6">
    <location>
        <begin position="169"/>
        <end position="186"/>
    </location>
</feature>
<feature type="domain" description="Major facilitator superfamily (MFS) profile" evidence="7">
    <location>
        <begin position="43"/>
        <end position="252"/>
    </location>
</feature>
<keyword evidence="3 6" id="KW-1133">Transmembrane helix</keyword>
<dbReference type="GO" id="GO:0016020">
    <property type="term" value="C:membrane"/>
    <property type="evidence" value="ECO:0007669"/>
    <property type="project" value="UniProtKB-SubCell"/>
</dbReference>
<dbReference type="PROSITE" id="PS00216">
    <property type="entry name" value="SUGAR_TRANSPORT_1"/>
    <property type="match status" value="1"/>
</dbReference>
<dbReference type="Pfam" id="PF00083">
    <property type="entry name" value="Sugar_tr"/>
    <property type="match status" value="1"/>
</dbReference>
<dbReference type="InterPro" id="IPR005828">
    <property type="entry name" value="MFS_sugar_transport-like"/>
</dbReference>
<dbReference type="AlphaFoldDB" id="H2Y4B4"/>
<reference evidence="9" key="1">
    <citation type="submission" date="2003-08" db="EMBL/GenBank/DDBJ databases">
        <authorList>
            <person name="Birren B."/>
            <person name="Nusbaum C."/>
            <person name="Abebe A."/>
            <person name="Abouelleil A."/>
            <person name="Adekoya E."/>
            <person name="Ait-zahra M."/>
            <person name="Allen N."/>
            <person name="Allen T."/>
            <person name="An P."/>
            <person name="Anderson M."/>
            <person name="Anderson S."/>
            <person name="Arachchi H."/>
            <person name="Armbruster J."/>
            <person name="Bachantsang P."/>
            <person name="Baldwin J."/>
            <person name="Barry A."/>
            <person name="Bayul T."/>
            <person name="Blitshsteyn B."/>
            <person name="Bloom T."/>
            <person name="Blye J."/>
            <person name="Boguslavskiy L."/>
            <person name="Borowsky M."/>
            <person name="Boukhgalter B."/>
            <person name="Brunache A."/>
            <person name="Butler J."/>
            <person name="Calixte N."/>
            <person name="Calvo S."/>
            <person name="Camarata J."/>
            <person name="Campo K."/>
            <person name="Chang J."/>
            <person name="Cheshatsang Y."/>
            <person name="Citroen M."/>
            <person name="Collymore A."/>
            <person name="Considine T."/>
            <person name="Cook A."/>
            <person name="Cooke P."/>
            <person name="Corum B."/>
            <person name="Cuomo C."/>
            <person name="David R."/>
            <person name="Dawoe T."/>
            <person name="Degray S."/>
            <person name="Dodge S."/>
            <person name="Dooley K."/>
            <person name="Dorje P."/>
            <person name="Dorjee K."/>
            <person name="Dorris L."/>
            <person name="Duffey N."/>
            <person name="Dupes A."/>
            <person name="Elkins T."/>
            <person name="Engels R."/>
            <person name="Erickson J."/>
            <person name="Farina A."/>
            <person name="Faro S."/>
            <person name="Ferreira P."/>
            <person name="Fischer H."/>
            <person name="Fitzgerald M."/>
            <person name="Foley K."/>
            <person name="Gage D."/>
            <person name="Galagan J."/>
            <person name="Gearin G."/>
            <person name="Gnerre S."/>
            <person name="Gnirke A."/>
            <person name="Goyette A."/>
            <person name="Graham J."/>
            <person name="Grandbois E."/>
            <person name="Gyaltsen K."/>
            <person name="Hafez N."/>
            <person name="Hagopian D."/>
            <person name="Hagos B."/>
            <person name="Hall J."/>
            <person name="Hatcher B."/>
            <person name="Heller A."/>
            <person name="Higgins H."/>
            <person name="Honan T."/>
            <person name="Horn A."/>
            <person name="Houde N."/>
            <person name="Hughes L."/>
            <person name="Hulme W."/>
            <person name="Husby E."/>
            <person name="Iliev I."/>
            <person name="Jaffe D."/>
            <person name="Jones C."/>
            <person name="Kamal M."/>
            <person name="Kamat A."/>
            <person name="Kamvysselis M."/>
            <person name="Karlsson E."/>
            <person name="Kells C."/>
            <person name="Kieu A."/>
            <person name="Kisner P."/>
            <person name="Kodira C."/>
            <person name="Kulbokas E."/>
            <person name="Labutti K."/>
            <person name="Lama D."/>
            <person name="Landers T."/>
            <person name="Leger J."/>
            <person name="Levine S."/>
            <person name="Lewis D."/>
            <person name="Lewis T."/>
            <person name="Lindblad-toh K."/>
            <person name="Liu X."/>
            <person name="Lokyitsang T."/>
            <person name="Lokyitsang Y."/>
            <person name="Lucien O."/>
            <person name="Lui A."/>
            <person name="Ma L.J."/>
            <person name="Mabbitt R."/>
            <person name="Macdonald J."/>
            <person name="Maclean C."/>
            <person name="Major J."/>
            <person name="Manning J."/>
            <person name="Marabella R."/>
            <person name="Maru K."/>
            <person name="Matthews C."/>
            <person name="Mauceli E."/>
            <person name="Mccarthy M."/>
            <person name="Mcdonough S."/>
            <person name="Mcghee T."/>
            <person name="Meldrim J."/>
            <person name="Meneus L."/>
            <person name="Mesirov J."/>
            <person name="Mihalev A."/>
            <person name="Mihova T."/>
            <person name="Mikkelsen T."/>
            <person name="Mlenga V."/>
            <person name="Moru K."/>
            <person name="Mozes J."/>
            <person name="Mulrain L."/>
            <person name="Munson G."/>
            <person name="Naylor J."/>
            <person name="Newes C."/>
            <person name="Nguyen C."/>
            <person name="Nguyen N."/>
            <person name="Nguyen T."/>
            <person name="Nicol R."/>
            <person name="Nielsen C."/>
            <person name="Nizzari M."/>
            <person name="Norbu C."/>
            <person name="Norbu N."/>
            <person name="O'donnell P."/>
            <person name="Okoawo O."/>
            <person name="O'leary S."/>
            <person name="Omotosho B."/>
            <person name="O'neill K."/>
            <person name="Osman S."/>
            <person name="Parker S."/>
            <person name="Perrin D."/>
            <person name="Phunkhang P."/>
            <person name="Piqani B."/>
            <person name="Purcell S."/>
            <person name="Rachupka T."/>
            <person name="Ramasamy U."/>
            <person name="Rameau R."/>
            <person name="Ray V."/>
            <person name="Raymond C."/>
            <person name="Retta R."/>
            <person name="Richardson S."/>
            <person name="Rise C."/>
            <person name="Rodriguez J."/>
            <person name="Rogers J."/>
            <person name="Rogov P."/>
            <person name="Rutman M."/>
            <person name="Schupbach R."/>
            <person name="Seaman C."/>
            <person name="Settipalli S."/>
            <person name="Sharpe T."/>
            <person name="Sheridan J."/>
            <person name="Sherpa N."/>
            <person name="Shi J."/>
            <person name="Smirnov S."/>
            <person name="Smith C."/>
            <person name="Sougnez C."/>
            <person name="Spencer B."/>
            <person name="Stalker J."/>
            <person name="Stange-thomann N."/>
            <person name="Stavropoulos S."/>
            <person name="Stetson K."/>
            <person name="Stone C."/>
            <person name="Stone S."/>
            <person name="Stubbs M."/>
            <person name="Talamas J."/>
            <person name="Tchuinga P."/>
            <person name="Tenzing P."/>
            <person name="Tesfaye S."/>
            <person name="Theodore J."/>
            <person name="Thoulutsang Y."/>
            <person name="Topham K."/>
            <person name="Towey S."/>
            <person name="Tsamla T."/>
            <person name="Tsomo N."/>
            <person name="Vallee D."/>
            <person name="Vassiliev H."/>
            <person name="Venkataraman V."/>
            <person name="Vinson J."/>
            <person name="Vo A."/>
            <person name="Wade C."/>
            <person name="Wang S."/>
            <person name="Wangchuk T."/>
            <person name="Wangdi T."/>
            <person name="Whittaker C."/>
            <person name="Wilkinson J."/>
            <person name="Wu Y."/>
            <person name="Wyman D."/>
            <person name="Yadav S."/>
            <person name="Yang S."/>
            <person name="Yang X."/>
            <person name="Yeager S."/>
            <person name="Yee E."/>
            <person name="Young G."/>
            <person name="Zainoun J."/>
            <person name="Zembeck L."/>
            <person name="Zimmer A."/>
            <person name="Zody M."/>
            <person name="Lander E."/>
        </authorList>
    </citation>
    <scope>NUCLEOTIDE SEQUENCE [LARGE SCALE GENOMIC DNA]</scope>
</reference>
<evidence type="ECO:0000256" key="2">
    <source>
        <dbReference type="ARBA" id="ARBA00022692"/>
    </source>
</evidence>
<feature type="transmembrane region" description="Helical" evidence="6">
    <location>
        <begin position="218"/>
        <end position="240"/>
    </location>
</feature>
<dbReference type="Ensembl" id="ENSCSAVT00000000163.1">
    <property type="protein sequence ID" value="ENSCSAVP00000000162.1"/>
    <property type="gene ID" value="ENSCSAVG00000000092.1"/>
</dbReference>
<dbReference type="InParanoid" id="H2Y4B4"/>
<keyword evidence="4 6" id="KW-0472">Membrane</keyword>
<name>H2Y4B4_CIOSA</name>
<dbReference type="Proteomes" id="UP000007875">
    <property type="component" value="Unassembled WGS sequence"/>
</dbReference>
<evidence type="ECO:0000256" key="6">
    <source>
        <dbReference type="SAM" id="Phobius"/>
    </source>
</evidence>
<reference evidence="8" key="3">
    <citation type="submission" date="2025-09" db="UniProtKB">
        <authorList>
            <consortium name="Ensembl"/>
        </authorList>
    </citation>
    <scope>IDENTIFICATION</scope>
</reference>
<reference evidence="8" key="2">
    <citation type="submission" date="2025-08" db="UniProtKB">
        <authorList>
            <consortium name="Ensembl"/>
        </authorList>
    </citation>
    <scope>IDENTIFICATION</scope>
</reference>
<evidence type="ECO:0000256" key="3">
    <source>
        <dbReference type="ARBA" id="ARBA00022989"/>
    </source>
</evidence>
<sequence>MGKLKQKMDITEKELEFFENNFDEIFEKVGCFGTRSIFVFVTMYIVIMFGAMNIGGTVFLAADMDYQCNLDLNVEQTISKKCNFNWTDDVLQRISPVVENKTSKCSRFSDSELLNFTCDYWTSTSPTTPSGKSEACTGWKYDQSTFESTIISDFNLVCNNKWKTNVSQLLLMFGVLIGALVVGVGSDRFGRRILFIISLILLMVTSIASSLVKDYWLFSMVRVLVGLASIGLCVSGYVYAMEVMVSKYRVLF</sequence>
<evidence type="ECO:0000313" key="9">
    <source>
        <dbReference type="Proteomes" id="UP000007875"/>
    </source>
</evidence>
<accession>H2Y4B4</accession>
<keyword evidence="2 6" id="KW-0812">Transmembrane</keyword>
<dbReference type="STRING" id="51511.ENSCSAVP00000000162"/>
<evidence type="ECO:0000313" key="8">
    <source>
        <dbReference type="Ensembl" id="ENSCSAVP00000000162.1"/>
    </source>
</evidence>
<dbReference type="InterPro" id="IPR020846">
    <property type="entry name" value="MFS_dom"/>
</dbReference>
<dbReference type="PROSITE" id="PS50850">
    <property type="entry name" value="MFS"/>
    <property type="match status" value="1"/>
</dbReference>
<dbReference type="InterPro" id="IPR036259">
    <property type="entry name" value="MFS_trans_sf"/>
</dbReference>
<evidence type="ECO:0000259" key="7">
    <source>
        <dbReference type="PROSITE" id="PS50850"/>
    </source>
</evidence>
<protein>
    <recommendedName>
        <fullName evidence="7">Major facilitator superfamily (MFS) profile domain-containing protein</fullName>
    </recommendedName>
</protein>
<dbReference type="GeneTree" id="ENSGT00940000162538"/>
<keyword evidence="9" id="KW-1185">Reference proteome</keyword>